<name>A0A0F6TSD0_9GAMM</name>
<dbReference type="GO" id="GO:0016740">
    <property type="term" value="F:transferase activity"/>
    <property type="evidence" value="ECO:0007669"/>
    <property type="project" value="UniProtKB-KW"/>
</dbReference>
<dbReference type="EMBL" id="CP010975">
    <property type="protein sequence ID" value="AKE53115.1"/>
    <property type="molecule type" value="Genomic_DNA"/>
</dbReference>
<dbReference type="Pfam" id="PF00535">
    <property type="entry name" value="Glycos_transf_2"/>
    <property type="match status" value="1"/>
</dbReference>
<evidence type="ECO:0000259" key="2">
    <source>
        <dbReference type="Pfam" id="PF00535"/>
    </source>
</evidence>
<evidence type="ECO:0000313" key="4">
    <source>
        <dbReference type="Proteomes" id="UP000034071"/>
    </source>
</evidence>
<gene>
    <name evidence="3" type="ORF">TQ33_2190</name>
</gene>
<dbReference type="InterPro" id="IPR001173">
    <property type="entry name" value="Glyco_trans_2-like"/>
</dbReference>
<dbReference type="InterPro" id="IPR029044">
    <property type="entry name" value="Nucleotide-diphossugar_trans"/>
</dbReference>
<comment type="similarity">
    <text evidence="1">Belongs to the glycosyltransferase 2 family. WaaE/KdtX subfamily.</text>
</comment>
<dbReference type="STRING" id="914150.TQ33_2190"/>
<evidence type="ECO:0000313" key="3">
    <source>
        <dbReference type="EMBL" id="AKE53115.1"/>
    </source>
</evidence>
<protein>
    <submittedName>
        <fullName evidence="3">Glycosyl transferase family 2</fullName>
    </submittedName>
</protein>
<reference evidence="3 4" key="1">
    <citation type="submission" date="2015-02" db="EMBL/GenBank/DDBJ databases">
        <title>Complete genome sequence of Kangiella geojedonensis strain YCS-5T.</title>
        <authorList>
            <person name="Kim K.M."/>
        </authorList>
    </citation>
    <scope>NUCLEOTIDE SEQUENCE [LARGE SCALE GENOMIC DNA]</scope>
    <source>
        <strain evidence="3 4">YCS-5</strain>
    </source>
</reference>
<dbReference type="Proteomes" id="UP000034071">
    <property type="component" value="Chromosome"/>
</dbReference>
<accession>A0A0F6TSD0</accession>
<dbReference type="HOGENOM" id="CLU_065962_1_0_6"/>
<dbReference type="PANTHER" id="PTHR43630:SF2">
    <property type="entry name" value="GLYCOSYLTRANSFERASE"/>
    <property type="match status" value="1"/>
</dbReference>
<dbReference type="KEGG" id="kge:TQ33_2190"/>
<organism evidence="3 4">
    <name type="scientific">Kangiella geojedonensis</name>
    <dbReference type="NCBI Taxonomy" id="914150"/>
    <lineage>
        <taxon>Bacteria</taxon>
        <taxon>Pseudomonadati</taxon>
        <taxon>Pseudomonadota</taxon>
        <taxon>Gammaproteobacteria</taxon>
        <taxon>Kangiellales</taxon>
        <taxon>Kangiellaceae</taxon>
        <taxon>Kangiella</taxon>
    </lineage>
</organism>
<dbReference type="RefSeq" id="WP_046562097.1">
    <property type="nucleotide sequence ID" value="NZ_CP010975.1"/>
</dbReference>
<feature type="domain" description="Glycosyltransferase 2-like" evidence="2">
    <location>
        <begin position="7"/>
        <end position="137"/>
    </location>
</feature>
<dbReference type="Gene3D" id="3.90.550.10">
    <property type="entry name" value="Spore Coat Polysaccharide Biosynthesis Protein SpsA, Chain A"/>
    <property type="match status" value="1"/>
</dbReference>
<dbReference type="OrthoDB" id="9815923at2"/>
<dbReference type="CDD" id="cd02511">
    <property type="entry name" value="Beta4Glucosyltransferase"/>
    <property type="match status" value="1"/>
</dbReference>
<keyword evidence="3" id="KW-0808">Transferase</keyword>
<keyword evidence="4" id="KW-1185">Reference proteome</keyword>
<evidence type="ECO:0000256" key="1">
    <source>
        <dbReference type="ARBA" id="ARBA00038494"/>
    </source>
</evidence>
<dbReference type="AlphaFoldDB" id="A0A0F6TSD0"/>
<dbReference type="PANTHER" id="PTHR43630">
    <property type="entry name" value="POLY-BETA-1,6-N-ACETYL-D-GLUCOSAMINE SYNTHASE"/>
    <property type="match status" value="1"/>
</dbReference>
<sequence length="252" mass="29488">MDKIPISVFIIAQDEEQHIARVLDSCQQFSEIILVDSGSSDNTKSIAESKGAKVLHHDWAGYAKQKQYAMSLCKNDWVLNLDADEELTPDLIEAFKHFISSEHDFVALKCRRNDLFIGRFFSKLTRLPTNTRLFKKEHVQYYINNLVHEGPEIKGKLKHTNKFFNHYGYSNIDQLTEKYNKYSTLKAQEKFNKGKKPSLLKLILIYPLEFIRNYFIYRYCFSGFRGFIFANLSAYYALSKEVKLYELSKTSK</sequence>
<proteinExistence type="inferred from homology"/>
<dbReference type="SUPFAM" id="SSF53448">
    <property type="entry name" value="Nucleotide-diphospho-sugar transferases"/>
    <property type="match status" value="1"/>
</dbReference>